<name>A0A4V3UNX6_9EURO</name>
<feature type="compositionally biased region" description="Polar residues" evidence="1">
    <location>
        <begin position="191"/>
        <end position="206"/>
    </location>
</feature>
<feature type="compositionally biased region" description="Low complexity" evidence="1">
    <location>
        <begin position="179"/>
        <end position="190"/>
    </location>
</feature>
<evidence type="ECO:0000313" key="5">
    <source>
        <dbReference type="Proteomes" id="UP000308092"/>
    </source>
</evidence>
<feature type="region of interest" description="Disordered" evidence="1">
    <location>
        <begin position="277"/>
        <end position="298"/>
    </location>
</feature>
<dbReference type="RefSeq" id="XP_033425656.1">
    <property type="nucleotide sequence ID" value="XM_033572341.1"/>
</dbReference>
<keyword evidence="5" id="KW-1185">Reference proteome</keyword>
<evidence type="ECO:0000256" key="1">
    <source>
        <dbReference type="SAM" id="MobiDB-lite"/>
    </source>
</evidence>
<feature type="transmembrane region" description="Helical" evidence="2">
    <location>
        <begin position="307"/>
        <end position="329"/>
    </location>
</feature>
<organism evidence="4 5">
    <name type="scientific">Aspergillus tanneri</name>
    <dbReference type="NCBI Taxonomy" id="1220188"/>
    <lineage>
        <taxon>Eukaryota</taxon>
        <taxon>Fungi</taxon>
        <taxon>Dikarya</taxon>
        <taxon>Ascomycota</taxon>
        <taxon>Pezizomycotina</taxon>
        <taxon>Eurotiomycetes</taxon>
        <taxon>Eurotiomycetidae</taxon>
        <taxon>Eurotiales</taxon>
        <taxon>Aspergillaceae</taxon>
        <taxon>Aspergillus</taxon>
        <taxon>Aspergillus subgen. Circumdati</taxon>
    </lineage>
</organism>
<keyword evidence="2" id="KW-1133">Transmembrane helix</keyword>
<feature type="region of interest" description="Disordered" evidence="1">
    <location>
        <begin position="419"/>
        <end position="551"/>
    </location>
</feature>
<feature type="compositionally biased region" description="Polar residues" evidence="1">
    <location>
        <begin position="31"/>
        <end position="44"/>
    </location>
</feature>
<dbReference type="STRING" id="1220188.A0A4V3UNX6"/>
<protein>
    <recommendedName>
        <fullName evidence="7">Mid2 domain-containing protein</fullName>
    </recommendedName>
</protein>
<reference evidence="4 5" key="1">
    <citation type="submission" date="2019-03" db="EMBL/GenBank/DDBJ databases">
        <title>The genome sequence of a newly discovered highly antifungal drug resistant Aspergillus species, Aspergillus tanneri NIH 1004.</title>
        <authorList>
            <person name="Mounaud S."/>
            <person name="Singh I."/>
            <person name="Joardar V."/>
            <person name="Pakala S."/>
            <person name="Pakala S."/>
            <person name="Venepally P."/>
            <person name="Hoover J."/>
            <person name="Nierman W."/>
            <person name="Chung J."/>
            <person name="Losada L."/>
        </authorList>
    </citation>
    <scope>NUCLEOTIDE SEQUENCE [LARGE SCALE GENOMIC DNA]</scope>
    <source>
        <strain evidence="4 5">NIH1004</strain>
    </source>
</reference>
<feature type="compositionally biased region" description="Low complexity" evidence="1">
    <location>
        <begin position="287"/>
        <end position="298"/>
    </location>
</feature>
<evidence type="ECO:0008006" key="7">
    <source>
        <dbReference type="Google" id="ProtNLM"/>
    </source>
</evidence>
<evidence type="ECO:0000313" key="3">
    <source>
        <dbReference type="EMBL" id="KAA8646295.1"/>
    </source>
</evidence>
<evidence type="ECO:0000256" key="2">
    <source>
        <dbReference type="SAM" id="Phobius"/>
    </source>
</evidence>
<proteinExistence type="predicted"/>
<reference evidence="3 6" key="2">
    <citation type="submission" date="2019-08" db="EMBL/GenBank/DDBJ databases">
        <title>The genome sequence of a newly discovered highly antifungal drug resistant Aspergillus species, Aspergillus tanneri NIH 1004.</title>
        <authorList>
            <person name="Mounaud S."/>
            <person name="Singh I."/>
            <person name="Joardar V."/>
            <person name="Pakala S."/>
            <person name="Pakala S."/>
            <person name="Venepally P."/>
            <person name="Chung J.K."/>
            <person name="Losada L."/>
            <person name="Nierman W.C."/>
        </authorList>
    </citation>
    <scope>NUCLEOTIDE SEQUENCE [LARGE SCALE GENOMIC DNA]</scope>
    <source>
        <strain evidence="3 6">NIH1004</strain>
    </source>
</reference>
<keyword evidence="2" id="KW-0472">Membrane</keyword>
<feature type="compositionally biased region" description="Low complexity" evidence="1">
    <location>
        <begin position="210"/>
        <end position="254"/>
    </location>
</feature>
<accession>A0A4V3UNX6</accession>
<dbReference type="Proteomes" id="UP000308092">
    <property type="component" value="Unassembled WGS sequence"/>
</dbReference>
<dbReference type="GeneID" id="54330424"/>
<feature type="region of interest" description="Disordered" evidence="1">
    <location>
        <begin position="1"/>
        <end position="81"/>
    </location>
</feature>
<sequence>MSHHGNTRHSRLMRRKYRSPPDQDGRAGHSFGQNEDSSTESILSHGSALQREEEGQGNDAPSDQESELEKRQQAVRPDDQTTVLARVISVVDQDSQALPPDAAATAHPTSTKASQDDSEHPTIPDTSSDPSHVTHIDRPTVSDALPDFQLVTTASSASSHEELPTALPGYPSPSADIPTMTTSQDTLTTTAPSSTDNAISQTSVRTSHAVIGTSGVNSSSSIRVSSSVVSTPSPSPSSNLTSSTISTTSSVHLASTTADTSTVTSIVTYGWGDGSGATNTGAGAIPTTTDASSGASSSLDSETKGKIAGGVVGGVAGALILLVIAFLLLRQRKKGRQLVQEGLPAGPETGTALGAESVSRSAEMASQRSSNDPLFTASYFAPAFMRRWRQSNQTIRTDSTIASSTSERGFQKISGRKIPSVLQSGGDGYGGGFEAISPTASEPSMSPASPVHPRSPTAQPPPSVPYGMQLDTSYTRETEESDPMVIFRPSPARTPVAGSASASLSNEPMGSRAIPQVSGVLSPTIPKRPDMLGRSHPSFDGSRGSRFSENL</sequence>
<dbReference type="AlphaFoldDB" id="A0A4V3UNX6"/>
<evidence type="ECO:0000313" key="6">
    <source>
        <dbReference type="Proteomes" id="UP000324241"/>
    </source>
</evidence>
<dbReference type="Proteomes" id="UP000324241">
    <property type="component" value="Unassembled WGS sequence"/>
</dbReference>
<keyword evidence="2" id="KW-0812">Transmembrane</keyword>
<feature type="compositionally biased region" description="Polar residues" evidence="1">
    <location>
        <begin position="438"/>
        <end position="447"/>
    </location>
</feature>
<comment type="caution">
    <text evidence="4">The sequence shown here is derived from an EMBL/GenBank/DDBJ whole genome shotgun (WGS) entry which is preliminary data.</text>
</comment>
<dbReference type="VEuPathDB" id="FungiDB:EYZ11_007716"/>
<dbReference type="OrthoDB" id="5421784at2759"/>
<feature type="compositionally biased region" description="Basic residues" evidence="1">
    <location>
        <begin position="1"/>
        <end position="18"/>
    </location>
</feature>
<dbReference type="EMBL" id="SOSA01000307">
    <property type="protein sequence ID" value="THC92814.1"/>
    <property type="molecule type" value="Genomic_DNA"/>
</dbReference>
<feature type="compositionally biased region" description="Basic and acidic residues" evidence="1">
    <location>
        <begin position="67"/>
        <end position="79"/>
    </location>
</feature>
<dbReference type="EMBL" id="QUQM01000007">
    <property type="protein sequence ID" value="KAA8646295.1"/>
    <property type="molecule type" value="Genomic_DNA"/>
</dbReference>
<feature type="region of interest" description="Disordered" evidence="1">
    <location>
        <begin position="94"/>
        <end position="254"/>
    </location>
</feature>
<gene>
    <name evidence="3" type="ORF">ATNIH1004_007722</name>
    <name evidence="4" type="ORF">EYZ11_007716</name>
</gene>
<evidence type="ECO:0000313" key="4">
    <source>
        <dbReference type="EMBL" id="THC92814.1"/>
    </source>
</evidence>